<gene>
    <name evidence="1" type="ORF">DFH07DRAFT_457413</name>
</gene>
<name>A0AAD7J5N2_9AGAR</name>
<comment type="caution">
    <text evidence="1">The sequence shown here is derived from an EMBL/GenBank/DDBJ whole genome shotgun (WGS) entry which is preliminary data.</text>
</comment>
<proteinExistence type="predicted"/>
<dbReference type="AlphaFoldDB" id="A0AAD7J5N2"/>
<dbReference type="EMBL" id="JARJLG010000057">
    <property type="protein sequence ID" value="KAJ7757689.1"/>
    <property type="molecule type" value="Genomic_DNA"/>
</dbReference>
<accession>A0AAD7J5N2</accession>
<reference evidence="1" key="1">
    <citation type="submission" date="2023-03" db="EMBL/GenBank/DDBJ databases">
        <title>Massive genome expansion in bonnet fungi (Mycena s.s.) driven by repeated elements and novel gene families across ecological guilds.</title>
        <authorList>
            <consortium name="Lawrence Berkeley National Laboratory"/>
            <person name="Harder C.B."/>
            <person name="Miyauchi S."/>
            <person name="Viragh M."/>
            <person name="Kuo A."/>
            <person name="Thoen E."/>
            <person name="Andreopoulos B."/>
            <person name="Lu D."/>
            <person name="Skrede I."/>
            <person name="Drula E."/>
            <person name="Henrissat B."/>
            <person name="Morin E."/>
            <person name="Kohler A."/>
            <person name="Barry K."/>
            <person name="LaButti K."/>
            <person name="Morin E."/>
            <person name="Salamov A."/>
            <person name="Lipzen A."/>
            <person name="Mereny Z."/>
            <person name="Hegedus B."/>
            <person name="Baldrian P."/>
            <person name="Stursova M."/>
            <person name="Weitz H."/>
            <person name="Taylor A."/>
            <person name="Grigoriev I.V."/>
            <person name="Nagy L.G."/>
            <person name="Martin F."/>
            <person name="Kauserud H."/>
        </authorList>
    </citation>
    <scope>NUCLEOTIDE SEQUENCE</scope>
    <source>
        <strain evidence="1">CBHHK188m</strain>
    </source>
</reference>
<sequence>MFGRSSDNLVSEDGILKYLTLPGLQVLFLSMSDISGNDLISFLERSSPPLRDLTIGEGCRYLDFPLLEQCLRLLTTLTHLEFYGPYVDLVQGLYATLVDSPSSVFPRLHSLCIPYHNGCIAKSAWVALQRALSLRRTHFASVNIIFSADCSYTPSGLNAELCAAFGQLAEDGMEIHIGSGTENFISVQPTGE</sequence>
<dbReference type="SUPFAM" id="SSF52047">
    <property type="entry name" value="RNI-like"/>
    <property type="match status" value="1"/>
</dbReference>
<dbReference type="Proteomes" id="UP001215280">
    <property type="component" value="Unassembled WGS sequence"/>
</dbReference>
<evidence type="ECO:0000313" key="1">
    <source>
        <dbReference type="EMBL" id="KAJ7757689.1"/>
    </source>
</evidence>
<organism evidence="1 2">
    <name type="scientific">Mycena maculata</name>
    <dbReference type="NCBI Taxonomy" id="230809"/>
    <lineage>
        <taxon>Eukaryota</taxon>
        <taxon>Fungi</taxon>
        <taxon>Dikarya</taxon>
        <taxon>Basidiomycota</taxon>
        <taxon>Agaricomycotina</taxon>
        <taxon>Agaricomycetes</taxon>
        <taxon>Agaricomycetidae</taxon>
        <taxon>Agaricales</taxon>
        <taxon>Marasmiineae</taxon>
        <taxon>Mycenaceae</taxon>
        <taxon>Mycena</taxon>
    </lineage>
</organism>
<protein>
    <submittedName>
        <fullName evidence="1">Uncharacterized protein</fullName>
    </submittedName>
</protein>
<evidence type="ECO:0000313" key="2">
    <source>
        <dbReference type="Proteomes" id="UP001215280"/>
    </source>
</evidence>
<keyword evidence="2" id="KW-1185">Reference proteome</keyword>